<proteinExistence type="predicted"/>
<accession>A0A9X1HYQ1</accession>
<feature type="domain" description="Haem-binding uptake Tiki superfamily ChaN" evidence="2">
    <location>
        <begin position="40"/>
        <end position="239"/>
    </location>
</feature>
<protein>
    <submittedName>
        <fullName evidence="3">ChaN family lipoprotein</fullName>
    </submittedName>
</protein>
<organism evidence="3 4">
    <name type="scientific">Fulvivirga sedimenti</name>
    <dbReference type="NCBI Taxonomy" id="2879465"/>
    <lineage>
        <taxon>Bacteria</taxon>
        <taxon>Pseudomonadati</taxon>
        <taxon>Bacteroidota</taxon>
        <taxon>Cytophagia</taxon>
        <taxon>Cytophagales</taxon>
        <taxon>Fulvivirgaceae</taxon>
        <taxon>Fulvivirga</taxon>
    </lineage>
</organism>
<comment type="caution">
    <text evidence="3">The sequence shown here is derived from an EMBL/GenBank/DDBJ whole genome shotgun (WGS) entry which is preliminary data.</text>
</comment>
<keyword evidence="4" id="KW-1185">Reference proteome</keyword>
<gene>
    <name evidence="3" type="ORF">LDX50_30045</name>
</gene>
<reference evidence="3" key="1">
    <citation type="submission" date="2021-09" db="EMBL/GenBank/DDBJ databases">
        <title>Fulvivirga sp. isolated from coastal sediment.</title>
        <authorList>
            <person name="Yu H."/>
        </authorList>
    </citation>
    <scope>NUCLEOTIDE SEQUENCE</scope>
    <source>
        <strain evidence="3">1062</strain>
    </source>
</reference>
<dbReference type="EMBL" id="JAIXNE010000010">
    <property type="protein sequence ID" value="MCA6079152.1"/>
    <property type="molecule type" value="Genomic_DNA"/>
</dbReference>
<dbReference type="InterPro" id="IPR007314">
    <property type="entry name" value="Cofac_haem-bd_dom"/>
</dbReference>
<feature type="chain" id="PRO_5040968623" evidence="1">
    <location>
        <begin position="20"/>
        <end position="284"/>
    </location>
</feature>
<sequence>MRFLFILFLASGILNSANAQDLQAYQLFSSSGKKTNYNKMLKSISDADVLFIGEFHDNPITHWLQLELTQDLGKSRSLILGAEMFEADNQEALNAYLQGKVDRKGLDSTARLWPNFKTDYAPLVDYAREQKIPFVATNIPRRYANLVYRKGFSALDSLSDEEKSWIAPLPFDYDSELPSYKAMMTMMGDHASPTMPMAQASKDATMAWFISENYETGKLFIHYNGAYHSDDKEGIIWYLKRAKPGLKIVTISTVKQADLSRLEEEFHGKADYIICVDEDMTSTY</sequence>
<evidence type="ECO:0000313" key="4">
    <source>
        <dbReference type="Proteomes" id="UP001139409"/>
    </source>
</evidence>
<dbReference type="Gene3D" id="3.40.50.11550">
    <property type="match status" value="1"/>
</dbReference>
<dbReference type="RefSeq" id="WP_225700013.1">
    <property type="nucleotide sequence ID" value="NZ_JAIXNE010000010.1"/>
</dbReference>
<keyword evidence="1" id="KW-0732">Signal</keyword>
<dbReference type="SUPFAM" id="SSF159501">
    <property type="entry name" value="EreA/ChaN-like"/>
    <property type="match status" value="1"/>
</dbReference>
<keyword evidence="3" id="KW-0449">Lipoprotein</keyword>
<feature type="signal peptide" evidence="1">
    <location>
        <begin position="1"/>
        <end position="19"/>
    </location>
</feature>
<evidence type="ECO:0000313" key="3">
    <source>
        <dbReference type="EMBL" id="MCA6079152.1"/>
    </source>
</evidence>
<dbReference type="AlphaFoldDB" id="A0A9X1HYQ1"/>
<evidence type="ECO:0000256" key="1">
    <source>
        <dbReference type="SAM" id="SignalP"/>
    </source>
</evidence>
<dbReference type="CDD" id="cd14727">
    <property type="entry name" value="ChanN-like"/>
    <property type="match status" value="1"/>
</dbReference>
<dbReference type="Proteomes" id="UP001139409">
    <property type="component" value="Unassembled WGS sequence"/>
</dbReference>
<dbReference type="Pfam" id="PF04187">
    <property type="entry name" value="Cofac_haem_bdg"/>
    <property type="match status" value="1"/>
</dbReference>
<evidence type="ECO:0000259" key="2">
    <source>
        <dbReference type="Pfam" id="PF04187"/>
    </source>
</evidence>
<name>A0A9X1HYQ1_9BACT</name>